<organism evidence="2 3">
    <name type="scientific">Aspergillus pseudodeflectus</name>
    <dbReference type="NCBI Taxonomy" id="176178"/>
    <lineage>
        <taxon>Eukaryota</taxon>
        <taxon>Fungi</taxon>
        <taxon>Dikarya</taxon>
        <taxon>Ascomycota</taxon>
        <taxon>Pezizomycotina</taxon>
        <taxon>Eurotiomycetes</taxon>
        <taxon>Eurotiomycetidae</taxon>
        <taxon>Eurotiales</taxon>
        <taxon>Aspergillaceae</taxon>
        <taxon>Aspergillus</taxon>
        <taxon>Aspergillus subgen. Nidulantes</taxon>
    </lineage>
</organism>
<evidence type="ECO:0000256" key="1">
    <source>
        <dbReference type="SAM" id="MobiDB-lite"/>
    </source>
</evidence>
<feature type="compositionally biased region" description="Basic and acidic residues" evidence="1">
    <location>
        <begin position="48"/>
        <end position="69"/>
    </location>
</feature>
<dbReference type="GeneID" id="98154762"/>
<reference evidence="2 3" key="1">
    <citation type="submission" date="2024-07" db="EMBL/GenBank/DDBJ databases">
        <title>Section-level genome sequencing and comparative genomics of Aspergillus sections Usti and Cavernicolus.</title>
        <authorList>
            <consortium name="Lawrence Berkeley National Laboratory"/>
            <person name="Nybo J.L."/>
            <person name="Vesth T.C."/>
            <person name="Theobald S."/>
            <person name="Frisvad J.C."/>
            <person name="Larsen T.O."/>
            <person name="Kjaerboelling I."/>
            <person name="Rothschild-Mancinelli K."/>
            <person name="Lyhne E.K."/>
            <person name="Kogle M.E."/>
            <person name="Barry K."/>
            <person name="Clum A."/>
            <person name="Na H."/>
            <person name="Ledsgaard L."/>
            <person name="Lin J."/>
            <person name="Lipzen A."/>
            <person name="Kuo A."/>
            <person name="Riley R."/>
            <person name="Mondo S."/>
            <person name="LaButti K."/>
            <person name="Haridas S."/>
            <person name="Pangalinan J."/>
            <person name="Salamov A.A."/>
            <person name="Simmons B.A."/>
            <person name="Magnuson J.K."/>
            <person name="Chen J."/>
            <person name="Drula E."/>
            <person name="Henrissat B."/>
            <person name="Wiebenga A."/>
            <person name="Lubbers R.J."/>
            <person name="Gomes A.C."/>
            <person name="Macurrencykelacurrency M.R."/>
            <person name="Stajich J."/>
            <person name="Grigoriev I.V."/>
            <person name="Mortensen U.H."/>
            <person name="De vries R.P."/>
            <person name="Baker S.E."/>
            <person name="Andersen M.R."/>
        </authorList>
    </citation>
    <scope>NUCLEOTIDE SEQUENCE [LARGE SCALE GENOMIC DNA]</scope>
    <source>
        <strain evidence="2 3">CBS 756.74</strain>
    </source>
</reference>
<accession>A0ABR4KMR4</accession>
<dbReference type="Proteomes" id="UP001610444">
    <property type="component" value="Unassembled WGS sequence"/>
</dbReference>
<sequence length="126" mass="13979">MSTSTLRKFVVGVWAQRAGRRTLSDLTHELPREFVRDVNNAVTSGGKDNPRLDRDRTPTPKDLGIKEPARMATPQVLAHRPRMGLPTRRRTTVHILLNMDVTSPGVRSAMDGKYHAPAASDLGQLD</sequence>
<proteinExistence type="predicted"/>
<protein>
    <submittedName>
        <fullName evidence="2">Uncharacterized protein</fullName>
    </submittedName>
</protein>
<name>A0ABR4KMR4_9EURO</name>
<gene>
    <name evidence="2" type="ORF">BJX68DRAFT_233182</name>
</gene>
<comment type="caution">
    <text evidence="2">The sequence shown here is derived from an EMBL/GenBank/DDBJ whole genome shotgun (WGS) entry which is preliminary data.</text>
</comment>
<evidence type="ECO:0000313" key="3">
    <source>
        <dbReference type="Proteomes" id="UP001610444"/>
    </source>
</evidence>
<evidence type="ECO:0000313" key="2">
    <source>
        <dbReference type="EMBL" id="KAL2853555.1"/>
    </source>
</evidence>
<dbReference type="EMBL" id="JBFXLR010000013">
    <property type="protein sequence ID" value="KAL2853555.1"/>
    <property type="molecule type" value="Genomic_DNA"/>
</dbReference>
<keyword evidence="3" id="KW-1185">Reference proteome</keyword>
<dbReference type="RefSeq" id="XP_070900921.1">
    <property type="nucleotide sequence ID" value="XM_071039598.1"/>
</dbReference>
<feature type="region of interest" description="Disordered" evidence="1">
    <location>
        <begin position="38"/>
        <end position="72"/>
    </location>
</feature>